<evidence type="ECO:0000313" key="2">
    <source>
        <dbReference type="Proteomes" id="UP001177021"/>
    </source>
</evidence>
<dbReference type="Proteomes" id="UP001177021">
    <property type="component" value="Unassembled WGS sequence"/>
</dbReference>
<gene>
    <name evidence="1" type="ORF">MILVUS5_LOCUS7593</name>
</gene>
<accession>A0ACB0IYX2</accession>
<protein>
    <submittedName>
        <fullName evidence="1">Uncharacterized protein</fullName>
    </submittedName>
</protein>
<dbReference type="EMBL" id="CASHSV030000013">
    <property type="protein sequence ID" value="CAJ2637211.1"/>
    <property type="molecule type" value="Genomic_DNA"/>
</dbReference>
<comment type="caution">
    <text evidence="1">The sequence shown here is derived from an EMBL/GenBank/DDBJ whole genome shotgun (WGS) entry which is preliminary data.</text>
</comment>
<evidence type="ECO:0000313" key="1">
    <source>
        <dbReference type="EMBL" id="CAJ2637211.1"/>
    </source>
</evidence>
<organism evidence="1 2">
    <name type="scientific">Trifolium pratense</name>
    <name type="common">Red clover</name>
    <dbReference type="NCBI Taxonomy" id="57577"/>
    <lineage>
        <taxon>Eukaryota</taxon>
        <taxon>Viridiplantae</taxon>
        <taxon>Streptophyta</taxon>
        <taxon>Embryophyta</taxon>
        <taxon>Tracheophyta</taxon>
        <taxon>Spermatophyta</taxon>
        <taxon>Magnoliopsida</taxon>
        <taxon>eudicotyledons</taxon>
        <taxon>Gunneridae</taxon>
        <taxon>Pentapetalae</taxon>
        <taxon>rosids</taxon>
        <taxon>fabids</taxon>
        <taxon>Fabales</taxon>
        <taxon>Fabaceae</taxon>
        <taxon>Papilionoideae</taxon>
        <taxon>50 kb inversion clade</taxon>
        <taxon>NPAAA clade</taxon>
        <taxon>Hologalegina</taxon>
        <taxon>IRL clade</taxon>
        <taxon>Trifolieae</taxon>
        <taxon>Trifolium</taxon>
    </lineage>
</organism>
<keyword evidence="2" id="KW-1185">Reference proteome</keyword>
<reference evidence="1" key="1">
    <citation type="submission" date="2023-10" db="EMBL/GenBank/DDBJ databases">
        <authorList>
            <person name="Rodriguez Cubillos JULIANA M."/>
            <person name="De Vega J."/>
        </authorList>
    </citation>
    <scope>NUCLEOTIDE SEQUENCE</scope>
</reference>
<proteinExistence type="predicted"/>
<name>A0ACB0IYX2_TRIPR</name>
<sequence>MVELQKCKEVKGVEALSNRLEDVWLGTFKIRTNLSRFGRNKSKSQSSPQDKRGPKSVSGGDELGNLVCHKGWWGGILTDIKRWTPNIVATKRVVWVSLYGVPLQSWGEQTFRSIACRCGKFMELDDVTRNRLRFDVVRMKVEVPMCERVDFSLKMVVQGAAYLVRVVEEGGGWSERETLFVEDQLQRSEAGSSCASGGQAMARVVLDGLDVGDTDSEVSKGCQNEVPVGLIATDANKVASPSTFVRGLTSSTRLVEREHNVEDQGPTHLDPVFQFSSSMGPLEQGEVEPVHCFEEASKFDPICVGRAVVLDTQSNLGLSKQIPPSKNLPLVGLSNIKEGVGLVNGLVIEILDNMVQQTRVHQCGGVFSDLSDNYTNSSSIASVEGIINNSGVHSRHRKGSGTGRRVRNHEESNCCGDVVSVAIPTKDQVTHNSVGFDLAVMLLFGDEPVAQSGVHLLLDEESLQNVDGFLATRDNQLANKQEANKLLQVQKTLGVVFHGTEEEQVERMVNMEVRDRKEKKPEKYRNLVELAESFWHKPEKATDPVELTKCFWLGQRKAEELRGSQFNPPFLVKNFATSVITDENKHWYASLWWKDVCSIGCNLDNNWFSQGVIKKLGNGVCTRFWWDTWIGEVPLNVRFPRLFSITTQKDALVADVWNPINNTGNARIFASIWNCPAPSKVSGFVWQLLHNRIPTRSNLVFRNIIQAGADSSCVFCDEELESTSHLFIYCEFARRVWTEIFDWLDVPFSLPHNLFSIFNCLMSTGVQKLQKGIVMFCNFVVWHIWKCINSIIFDTGTGVVAELVEGVKITSWKWWMAYSKVSHYLFYEWKDEPRLCILR</sequence>